<dbReference type="Pfam" id="PF15244">
    <property type="entry name" value="HSD3"/>
    <property type="match status" value="1"/>
</dbReference>
<accession>A0A6J0BJ13</accession>
<dbReference type="GO" id="GO:0005930">
    <property type="term" value="C:axoneme"/>
    <property type="evidence" value="ECO:0007669"/>
    <property type="project" value="TreeGrafter"/>
</dbReference>
<protein>
    <submittedName>
        <fullName evidence="3">Uncharacterized protein LOC107220585 isoform X1</fullName>
    </submittedName>
</protein>
<dbReference type="GO" id="GO:0000226">
    <property type="term" value="P:microtubule cytoskeleton organization"/>
    <property type="evidence" value="ECO:0007669"/>
    <property type="project" value="TreeGrafter"/>
</dbReference>
<feature type="region of interest" description="Disordered" evidence="1">
    <location>
        <begin position="458"/>
        <end position="483"/>
    </location>
</feature>
<sequence length="529" mass="59076">MTRCNRCNYNNRLKSSAYNPSGQRHEVQLTTYNAMTNHLRRVLLAKSVVDCGKVDGVSKKNGRRTKTSARGREVRTAKESLSQNVIDRLAYDTKYHPNVVAKMSWRHDRLSSRFFSRERSDRSTSPDASDDSSLQDRRVSPKHSEEDLCAICAARLTSSPKRTENSGSAFRGSLKESKICRISMPRVTSFSEISCPETPEFGVCVPRPTSSVSFEGFSSSSEVSMYVNFVYDMTKEIMDMGYYVDKDIEAVFARHFEKNLGRLNKEKMLQEINCLKRALSVNCESDDDEEVDVVVSSCGRLLCSATSLPRTSGTLKDFKERVKQDPVSGMKCESLVSVENKSAAIIVTQEDVINTLLDMDLKPDKAEEICKTLKNRSKEQTFGQNRDWNSRNNIQPSAYSSLCQLQPSAPIKSTVPNAETSRMRDLNTYENGLLDDLCSATDGGEAIEADRAVDQKADAASVIAESETKKSTDDSRLESDNTEQRCLNVNSDLVDDSKVIELSKEIESQSNRNANSTFGSGQPLILQDE</sequence>
<dbReference type="OrthoDB" id="6263678at2759"/>
<dbReference type="PANTHER" id="PTHR14917">
    <property type="entry name" value="SPERMATOGENESIS-ASSOCIATED PROTEIN 7"/>
    <property type="match status" value="1"/>
</dbReference>
<dbReference type="RefSeq" id="XP_015514729.2">
    <property type="nucleotide sequence ID" value="XM_015659243.2"/>
</dbReference>
<evidence type="ECO:0000313" key="2">
    <source>
        <dbReference type="Proteomes" id="UP000829291"/>
    </source>
</evidence>
<feature type="compositionally biased region" description="Basic and acidic residues" evidence="1">
    <location>
        <begin position="115"/>
        <end position="124"/>
    </location>
</feature>
<feature type="compositionally biased region" description="Polar residues" evidence="1">
    <location>
        <begin position="508"/>
        <end position="520"/>
    </location>
</feature>
<dbReference type="PANTHER" id="PTHR14917:SF4">
    <property type="entry name" value="SPERMATOGENESIS-ASSOCIATED 7"/>
    <property type="match status" value="1"/>
</dbReference>
<dbReference type="InParanoid" id="A0A6J0BJ13"/>
<gene>
    <name evidence="3" type="primary">LOC107220585</name>
</gene>
<name>A0A6J0BJ13_NEOLC</name>
<dbReference type="KEGG" id="nlo:107220585"/>
<feature type="region of interest" description="Disordered" evidence="1">
    <location>
        <begin position="115"/>
        <end position="142"/>
    </location>
</feature>
<dbReference type="InterPro" id="IPR029357">
    <property type="entry name" value="SPATA7"/>
</dbReference>
<reference evidence="3" key="1">
    <citation type="submission" date="2025-08" db="UniProtKB">
        <authorList>
            <consortium name="RefSeq"/>
        </authorList>
    </citation>
    <scope>IDENTIFICATION</scope>
    <source>
        <tissue evidence="3">Thorax and Abdomen</tissue>
    </source>
</reference>
<dbReference type="Proteomes" id="UP000829291">
    <property type="component" value="Chromosome 7"/>
</dbReference>
<organism evidence="3">
    <name type="scientific">Neodiprion lecontei</name>
    <name type="common">Redheaded pine sawfly</name>
    <dbReference type="NCBI Taxonomy" id="441921"/>
    <lineage>
        <taxon>Eukaryota</taxon>
        <taxon>Metazoa</taxon>
        <taxon>Ecdysozoa</taxon>
        <taxon>Arthropoda</taxon>
        <taxon>Hexapoda</taxon>
        <taxon>Insecta</taxon>
        <taxon>Pterygota</taxon>
        <taxon>Neoptera</taxon>
        <taxon>Endopterygota</taxon>
        <taxon>Hymenoptera</taxon>
        <taxon>Tenthredinoidea</taxon>
        <taxon>Diprionidae</taxon>
        <taxon>Diprioninae</taxon>
        <taxon>Neodiprion</taxon>
    </lineage>
</organism>
<feature type="compositionally biased region" description="Basic and acidic residues" evidence="1">
    <location>
        <begin position="466"/>
        <end position="483"/>
    </location>
</feature>
<dbReference type="GO" id="GO:0036064">
    <property type="term" value="C:ciliary basal body"/>
    <property type="evidence" value="ECO:0007669"/>
    <property type="project" value="TreeGrafter"/>
</dbReference>
<dbReference type="GeneID" id="107220585"/>
<proteinExistence type="predicted"/>
<evidence type="ECO:0000313" key="3">
    <source>
        <dbReference type="RefSeq" id="XP_015514729.2"/>
    </source>
</evidence>
<feature type="region of interest" description="Disordered" evidence="1">
    <location>
        <begin position="507"/>
        <end position="529"/>
    </location>
</feature>
<evidence type="ECO:0000256" key="1">
    <source>
        <dbReference type="SAM" id="MobiDB-lite"/>
    </source>
</evidence>
<dbReference type="AlphaFoldDB" id="A0A6J0BJ13"/>
<keyword evidence="2" id="KW-1185">Reference proteome</keyword>